<sequence length="60" mass="6777">MIKIDGQSLSHASVEEFPTVGELLAVVDICSLRHFFRCAILKLSGIHPHEEQILTQNQLY</sequence>
<reference evidence="1 2" key="1">
    <citation type="submission" date="2015-01" db="EMBL/GenBank/DDBJ databases">
        <title>Evolution of Trichinella species and genotypes.</title>
        <authorList>
            <person name="Korhonen P.K."/>
            <person name="Edoardo P."/>
            <person name="Giuseppe L.R."/>
            <person name="Gasser R.B."/>
        </authorList>
    </citation>
    <scope>NUCLEOTIDE SEQUENCE [LARGE SCALE GENOMIC DNA]</scope>
    <source>
        <strain evidence="1">ISS3</strain>
    </source>
</reference>
<dbReference type="EMBL" id="JYDH01000129">
    <property type="protein sequence ID" value="KRY30904.1"/>
    <property type="molecule type" value="Genomic_DNA"/>
</dbReference>
<evidence type="ECO:0000313" key="1">
    <source>
        <dbReference type="EMBL" id="KRY30904.1"/>
    </source>
</evidence>
<protein>
    <submittedName>
        <fullName evidence="1">Uncharacterized protein</fullName>
    </submittedName>
</protein>
<evidence type="ECO:0000313" key="2">
    <source>
        <dbReference type="Proteomes" id="UP000054776"/>
    </source>
</evidence>
<comment type="caution">
    <text evidence="1">The sequence shown here is derived from an EMBL/GenBank/DDBJ whole genome shotgun (WGS) entry which is preliminary data.</text>
</comment>
<accession>A0A0V1B1I2</accession>
<keyword evidence="2" id="KW-1185">Reference proteome</keyword>
<proteinExistence type="predicted"/>
<organism evidence="1 2">
    <name type="scientific">Trichinella spiralis</name>
    <name type="common">Trichina worm</name>
    <dbReference type="NCBI Taxonomy" id="6334"/>
    <lineage>
        <taxon>Eukaryota</taxon>
        <taxon>Metazoa</taxon>
        <taxon>Ecdysozoa</taxon>
        <taxon>Nematoda</taxon>
        <taxon>Enoplea</taxon>
        <taxon>Dorylaimia</taxon>
        <taxon>Trichinellida</taxon>
        <taxon>Trichinellidae</taxon>
        <taxon>Trichinella</taxon>
    </lineage>
</organism>
<name>A0A0V1B1I2_TRISP</name>
<dbReference type="Proteomes" id="UP000054776">
    <property type="component" value="Unassembled WGS sequence"/>
</dbReference>
<dbReference type="AlphaFoldDB" id="A0A0V1B1I2"/>
<dbReference type="InParanoid" id="A0A0V1B1I2"/>
<gene>
    <name evidence="1" type="ORF">T01_10230</name>
</gene>